<sequence length="100" mass="10853">MTPRTSTKIELENVNHPGQAKPADAAMYQAMKQAILTVLPAKSPGLTVAEMQEGVRGHLPELLYPGGAKAGWWTKAVQLDLEAKGIIAREKVSPLRLHKT</sequence>
<dbReference type="AlphaFoldDB" id="A0A8E2BF04"/>
<protein>
    <submittedName>
        <fullName evidence="1">Uncharacterized protein</fullName>
    </submittedName>
</protein>
<dbReference type="EMBL" id="JACHGI010000005">
    <property type="protein sequence ID" value="MBB6467410.1"/>
    <property type="molecule type" value="Genomic_DNA"/>
</dbReference>
<name>A0A8E2BF04_9HYPH</name>
<dbReference type="InterPro" id="IPR054233">
    <property type="entry name" value="DUF6958"/>
</dbReference>
<gene>
    <name evidence="1" type="ORF">HNQ96_003289</name>
</gene>
<dbReference type="Pfam" id="PF22278">
    <property type="entry name" value="DUF6958"/>
    <property type="match status" value="1"/>
</dbReference>
<proteinExistence type="predicted"/>
<dbReference type="Proteomes" id="UP000532373">
    <property type="component" value="Unassembled WGS sequence"/>
</dbReference>
<comment type="caution">
    <text evidence="1">The sequence shown here is derived from an EMBL/GenBank/DDBJ whole genome shotgun (WGS) entry which is preliminary data.</text>
</comment>
<evidence type="ECO:0000313" key="1">
    <source>
        <dbReference type="EMBL" id="MBB6467410.1"/>
    </source>
</evidence>
<reference evidence="1 2" key="1">
    <citation type="submission" date="2020-08" db="EMBL/GenBank/DDBJ databases">
        <title>Genomic Encyclopedia of Type Strains, Phase IV (KMG-IV): sequencing the most valuable type-strain genomes for metagenomic binning, comparative biology and taxonomic classification.</title>
        <authorList>
            <person name="Goeker M."/>
        </authorList>
    </citation>
    <scope>NUCLEOTIDE SEQUENCE [LARGE SCALE GENOMIC DNA]</scope>
    <source>
        <strain evidence="1 2">DSM 17454</strain>
    </source>
</reference>
<accession>A0A8E2BF04</accession>
<dbReference type="RefSeq" id="WP_184769794.1">
    <property type="nucleotide sequence ID" value="NZ_JACHGI010000005.1"/>
</dbReference>
<organism evidence="1 2">
    <name type="scientific">Aminobacter carboxidus</name>
    <dbReference type="NCBI Taxonomy" id="376165"/>
    <lineage>
        <taxon>Bacteria</taxon>
        <taxon>Pseudomonadati</taxon>
        <taxon>Pseudomonadota</taxon>
        <taxon>Alphaproteobacteria</taxon>
        <taxon>Hyphomicrobiales</taxon>
        <taxon>Phyllobacteriaceae</taxon>
        <taxon>Aminobacter</taxon>
    </lineage>
</organism>
<evidence type="ECO:0000313" key="2">
    <source>
        <dbReference type="Proteomes" id="UP000532373"/>
    </source>
</evidence>